<evidence type="ECO:0000256" key="10">
    <source>
        <dbReference type="SAM" id="MobiDB-lite"/>
    </source>
</evidence>
<dbReference type="InterPro" id="IPR036397">
    <property type="entry name" value="RNaseH_sf"/>
</dbReference>
<keyword evidence="13" id="KW-1185">Reference proteome</keyword>
<dbReference type="SUPFAM" id="SSF53098">
    <property type="entry name" value="Ribonuclease H-like"/>
    <property type="match status" value="1"/>
</dbReference>
<dbReference type="STRING" id="51028.A0A0N4V6S1"/>
<evidence type="ECO:0000256" key="7">
    <source>
        <dbReference type="ARBA" id="ARBA00023242"/>
    </source>
</evidence>
<evidence type="ECO:0000259" key="11">
    <source>
        <dbReference type="PROSITE" id="PS50967"/>
    </source>
</evidence>
<dbReference type="GO" id="GO:0071038">
    <property type="term" value="P:TRAMP-dependent tRNA surveillance pathway"/>
    <property type="evidence" value="ECO:0007669"/>
    <property type="project" value="TreeGrafter"/>
</dbReference>
<dbReference type="InterPro" id="IPR002121">
    <property type="entry name" value="HRDC_dom"/>
</dbReference>
<dbReference type="GO" id="GO:0071040">
    <property type="term" value="P:nuclear polyadenylation-dependent antisense transcript catabolic process"/>
    <property type="evidence" value="ECO:0007669"/>
    <property type="project" value="TreeGrafter"/>
</dbReference>
<dbReference type="GO" id="GO:0000467">
    <property type="term" value="P:exonucleolytic trimming to generate mature 3'-end of 5.8S rRNA from tricistronic rRNA transcript (SSU-rRNA, 5.8S rRNA, LSU-rRNA)"/>
    <property type="evidence" value="ECO:0007669"/>
    <property type="project" value="InterPro"/>
</dbReference>
<dbReference type="SMART" id="SM00341">
    <property type="entry name" value="HRDC"/>
    <property type="match status" value="1"/>
</dbReference>
<protein>
    <recommendedName>
        <fullName evidence="9">Exosome complex component 10 homolog</fullName>
    </recommendedName>
</protein>
<dbReference type="SMART" id="SM00474">
    <property type="entry name" value="35EXOc"/>
    <property type="match status" value="1"/>
</dbReference>
<name>A0A0N4V6S1_ENTVE</name>
<dbReference type="GO" id="GO:0071044">
    <property type="term" value="P:histone mRNA catabolic process"/>
    <property type="evidence" value="ECO:0007669"/>
    <property type="project" value="TreeGrafter"/>
</dbReference>
<evidence type="ECO:0000313" key="14">
    <source>
        <dbReference type="WBParaSite" id="EVEC_0000596601-mRNA-1"/>
    </source>
</evidence>
<evidence type="ECO:0000256" key="9">
    <source>
        <dbReference type="ARBA" id="ARBA00070365"/>
    </source>
</evidence>
<dbReference type="OrthoDB" id="2250022at2759"/>
<dbReference type="FunFam" id="3.30.420.10:FF:000059">
    <property type="entry name" value="Exosome complex exonuclease Rrp6"/>
    <property type="match status" value="1"/>
</dbReference>
<dbReference type="SUPFAM" id="SSF47819">
    <property type="entry name" value="HRDC-like"/>
    <property type="match status" value="1"/>
</dbReference>
<dbReference type="InterPro" id="IPR012588">
    <property type="entry name" value="Exosome-assoc_fac_Rrp6_N"/>
</dbReference>
<reference evidence="12 13" key="2">
    <citation type="submission" date="2018-10" db="EMBL/GenBank/DDBJ databases">
        <authorList>
            <consortium name="Pathogen Informatics"/>
        </authorList>
    </citation>
    <scope>NUCLEOTIDE SEQUENCE [LARGE SCALE GENOMIC DNA]</scope>
</reference>
<evidence type="ECO:0000313" key="13">
    <source>
        <dbReference type="Proteomes" id="UP000274131"/>
    </source>
</evidence>
<accession>A0A0N4V6S1</accession>
<dbReference type="EMBL" id="UXUI01008206">
    <property type="protein sequence ID" value="VDD90826.1"/>
    <property type="molecule type" value="Genomic_DNA"/>
</dbReference>
<dbReference type="Proteomes" id="UP000274131">
    <property type="component" value="Unassembled WGS sequence"/>
</dbReference>
<evidence type="ECO:0000256" key="1">
    <source>
        <dbReference type="ARBA" id="ARBA00004123"/>
    </source>
</evidence>
<dbReference type="Gene3D" id="1.10.150.80">
    <property type="entry name" value="HRDC domain"/>
    <property type="match status" value="1"/>
</dbReference>
<keyword evidence="3" id="KW-0540">Nuclease</keyword>
<keyword evidence="6" id="KW-0269">Exonuclease</keyword>
<evidence type="ECO:0000256" key="4">
    <source>
        <dbReference type="ARBA" id="ARBA00022801"/>
    </source>
</evidence>
<dbReference type="GO" id="GO:0071039">
    <property type="term" value="P:nuclear polyadenylation-dependent CUT catabolic process"/>
    <property type="evidence" value="ECO:0007669"/>
    <property type="project" value="TreeGrafter"/>
</dbReference>
<proteinExistence type="inferred from homology"/>
<comment type="similarity">
    <text evidence="8">Belongs to the exosome component 10/RRP6 family.</text>
</comment>
<dbReference type="GO" id="GO:0005730">
    <property type="term" value="C:nucleolus"/>
    <property type="evidence" value="ECO:0007669"/>
    <property type="project" value="TreeGrafter"/>
</dbReference>
<feature type="region of interest" description="Disordered" evidence="10">
    <location>
        <begin position="753"/>
        <end position="792"/>
    </location>
</feature>
<dbReference type="Pfam" id="PF00570">
    <property type="entry name" value="HRDC"/>
    <property type="match status" value="1"/>
</dbReference>
<feature type="region of interest" description="Disordered" evidence="10">
    <location>
        <begin position="844"/>
        <end position="871"/>
    </location>
</feature>
<dbReference type="GO" id="GO:0000175">
    <property type="term" value="F:3'-5'-RNA exonuclease activity"/>
    <property type="evidence" value="ECO:0007669"/>
    <property type="project" value="InterPro"/>
</dbReference>
<feature type="domain" description="HRDC" evidence="11">
    <location>
        <begin position="471"/>
        <end position="551"/>
    </location>
</feature>
<dbReference type="GO" id="GO:0000166">
    <property type="term" value="F:nucleotide binding"/>
    <property type="evidence" value="ECO:0007669"/>
    <property type="project" value="InterPro"/>
</dbReference>
<dbReference type="PANTHER" id="PTHR12124">
    <property type="entry name" value="POLYMYOSITIS/SCLERODERMA AUTOANTIGEN-RELATED"/>
    <property type="match status" value="1"/>
</dbReference>
<dbReference type="InterPro" id="IPR012337">
    <property type="entry name" value="RNaseH-like_sf"/>
</dbReference>
<dbReference type="GO" id="GO:0071037">
    <property type="term" value="P:nuclear polyadenylation-dependent snRNA catabolic process"/>
    <property type="evidence" value="ECO:0007669"/>
    <property type="project" value="TreeGrafter"/>
</dbReference>
<dbReference type="GO" id="GO:0071035">
    <property type="term" value="P:nuclear polyadenylation-dependent rRNA catabolic process"/>
    <property type="evidence" value="ECO:0007669"/>
    <property type="project" value="TreeGrafter"/>
</dbReference>
<organism evidence="14">
    <name type="scientific">Enterobius vermicularis</name>
    <name type="common">Human pinworm</name>
    <dbReference type="NCBI Taxonomy" id="51028"/>
    <lineage>
        <taxon>Eukaryota</taxon>
        <taxon>Metazoa</taxon>
        <taxon>Ecdysozoa</taxon>
        <taxon>Nematoda</taxon>
        <taxon>Chromadorea</taxon>
        <taxon>Rhabditida</taxon>
        <taxon>Spirurina</taxon>
        <taxon>Oxyuridomorpha</taxon>
        <taxon>Oxyuroidea</taxon>
        <taxon>Oxyuridae</taxon>
        <taxon>Enterobius</taxon>
    </lineage>
</organism>
<reference evidence="14" key="1">
    <citation type="submission" date="2017-02" db="UniProtKB">
        <authorList>
            <consortium name="WormBaseParasite"/>
        </authorList>
    </citation>
    <scope>IDENTIFICATION</scope>
</reference>
<dbReference type="InterPro" id="IPR049559">
    <property type="entry name" value="Rrp6p-like_exo"/>
</dbReference>
<dbReference type="GO" id="GO:0071036">
    <property type="term" value="P:nuclear polyadenylation-dependent snoRNA catabolic process"/>
    <property type="evidence" value="ECO:0007669"/>
    <property type="project" value="TreeGrafter"/>
</dbReference>
<keyword evidence="2" id="KW-0698">rRNA processing</keyword>
<evidence type="ECO:0000256" key="5">
    <source>
        <dbReference type="ARBA" id="ARBA00022835"/>
    </source>
</evidence>
<dbReference type="CDD" id="cd06147">
    <property type="entry name" value="Rrp6p_like_exo"/>
    <property type="match status" value="1"/>
</dbReference>
<dbReference type="PANTHER" id="PTHR12124:SF47">
    <property type="entry name" value="EXOSOME COMPONENT 10"/>
    <property type="match status" value="1"/>
</dbReference>
<evidence type="ECO:0000256" key="2">
    <source>
        <dbReference type="ARBA" id="ARBA00022552"/>
    </source>
</evidence>
<keyword evidence="7" id="KW-0539">Nucleus</keyword>
<keyword evidence="4" id="KW-0378">Hydrolase</keyword>
<dbReference type="InterPro" id="IPR045092">
    <property type="entry name" value="Rrp6-like"/>
</dbReference>
<sequence>MAESEDVKTEGTKSVIRNNEAALKEIVKKAEQNIIQCIKHSNQLPKVGGSFELYASYPAFIQFMEEQETRILKLSGLRVRIPKTLGDVEELFDTLVEANDRIFERMGVLLDNAAKEGTEEANVVPRVEPGAESTIIQAPSRYSALAARANAASTSSNSHLPADLPVIIGKPQDVYSIPVDNSHGKFISKLKIKHHSFKRSAGNLCITDSNDDKNTAEWASDEAEHAHPYQIELDHFSVPDGQLEAGDVVPLKSVEETKLVIIDTVEKLVELRDTLNGETEFAVDLEHHDYRSFLGLTCLMQISTRTTDYIIDPFPVWGKMGILNEPFTDPKILKVFHGAERDVLWLQRDFGIYVVNMFDTYFASEILNFARHNLGYIVSVFCDIALDKSMQKSDWRIRPLSEAQIEYARRDTHFLLHCYDKLRQNLLESGNEMKNLLHYVYDKSKLLCLKVYEKPVFESKGFEMMIEKRLNSQQRYALSALYRWRDERSRAEDESIDYVLPNHMLLKIAEVLPRELQGILACCYPVPPFVKQELHILHHIIHEARDQPLIKSSLATATVAKLTFDSVLAKISKMTKSKALLKCHLDFSSTKFDESIRTFTARVHENDGDSPEKECSYSLVGDIYAGDKFEIGNLVTQKVLEAPGEKVKKVLGELDDWATPYECYKIALEQEEVKEKQQQELQKRIEEEEKNQPKKVWTHHDPARIQEPVSVKGMTEDEMQIVSKRKKKKTVSEEKSDSFSVPYPEMIMTKKALKRKLRHEKKSADIRFNDTSAGPPPKKPEKKNKTDAEEQVSVEKPIKYENFDMKTFYEPVVFARDLRDSNVLGNPEMSGAYDPFRSGCNELSLGRSNTNRGRFSRGRSRGGHFMRGTRF</sequence>
<keyword evidence="5" id="KW-0271">Exosome</keyword>
<gene>
    <name evidence="12" type="ORF">EVEC_LOCUS5577</name>
</gene>
<evidence type="ECO:0000313" key="12">
    <source>
        <dbReference type="EMBL" id="VDD90826.1"/>
    </source>
</evidence>
<feature type="compositionally biased region" description="Basic residues" evidence="10">
    <location>
        <begin position="854"/>
        <end position="871"/>
    </location>
</feature>
<dbReference type="InterPro" id="IPR002562">
    <property type="entry name" value="3'-5'_exonuclease_dom"/>
</dbReference>
<dbReference type="InterPro" id="IPR010997">
    <property type="entry name" value="HRDC-like_sf"/>
</dbReference>
<dbReference type="GO" id="GO:0071051">
    <property type="term" value="P:poly(A)-dependent snoRNA 3'-end processing"/>
    <property type="evidence" value="ECO:0007669"/>
    <property type="project" value="TreeGrafter"/>
</dbReference>
<dbReference type="WBParaSite" id="EVEC_0000596601-mRNA-1">
    <property type="protein sequence ID" value="EVEC_0000596601-mRNA-1"/>
    <property type="gene ID" value="EVEC_0000596601"/>
</dbReference>
<dbReference type="InterPro" id="IPR044876">
    <property type="entry name" value="HRDC_dom_sf"/>
</dbReference>
<dbReference type="Pfam" id="PF01612">
    <property type="entry name" value="DNA_pol_A_exo1"/>
    <property type="match status" value="1"/>
</dbReference>
<evidence type="ECO:0000256" key="3">
    <source>
        <dbReference type="ARBA" id="ARBA00022722"/>
    </source>
</evidence>
<dbReference type="Pfam" id="PF08066">
    <property type="entry name" value="PMC2NT"/>
    <property type="match status" value="1"/>
</dbReference>
<dbReference type="AlphaFoldDB" id="A0A0N4V6S1"/>
<dbReference type="PROSITE" id="PS50967">
    <property type="entry name" value="HRDC"/>
    <property type="match status" value="1"/>
</dbReference>
<comment type="subcellular location">
    <subcellularLocation>
        <location evidence="1">Nucleus</location>
    </subcellularLocation>
</comment>
<dbReference type="GO" id="GO:0003727">
    <property type="term" value="F:single-stranded RNA binding"/>
    <property type="evidence" value="ECO:0007669"/>
    <property type="project" value="TreeGrafter"/>
</dbReference>
<evidence type="ECO:0000256" key="6">
    <source>
        <dbReference type="ARBA" id="ARBA00022839"/>
    </source>
</evidence>
<dbReference type="Gene3D" id="3.30.420.10">
    <property type="entry name" value="Ribonuclease H-like superfamily/Ribonuclease H"/>
    <property type="match status" value="1"/>
</dbReference>
<dbReference type="FunFam" id="1.10.150.80:FF:000001">
    <property type="entry name" value="Putative exosome component 10"/>
    <property type="match status" value="1"/>
</dbReference>
<dbReference type="GO" id="GO:0000176">
    <property type="term" value="C:nuclear exosome (RNase complex)"/>
    <property type="evidence" value="ECO:0007669"/>
    <property type="project" value="InterPro"/>
</dbReference>
<evidence type="ECO:0000256" key="8">
    <source>
        <dbReference type="ARBA" id="ARBA00043957"/>
    </source>
</evidence>